<dbReference type="FunFam" id="2.60.40.2140:FF:000001">
    <property type="entry name" value="Beta-1,3-glucan-binding protein"/>
    <property type="match status" value="1"/>
</dbReference>
<dbReference type="OMA" id="YHNYNQR"/>
<dbReference type="eggNOG" id="ENOG502RVCU">
    <property type="taxonomic scope" value="Eukaryota"/>
</dbReference>
<keyword evidence="5 8" id="KW-0732">Signal</keyword>
<evidence type="ECO:0000259" key="9">
    <source>
        <dbReference type="PROSITE" id="PS51969"/>
    </source>
</evidence>
<comment type="subcellular location">
    <subcellularLocation>
        <location evidence="1">Secreted</location>
    </subcellularLocation>
</comment>
<dbReference type="STRING" id="7217.B3MHJ9"/>
<dbReference type="GO" id="GO:0045088">
    <property type="term" value="P:regulation of innate immune response"/>
    <property type="evidence" value="ECO:0007669"/>
    <property type="project" value="UniProtKB-ARBA"/>
</dbReference>
<dbReference type="EMBL" id="CH902619">
    <property type="protein sequence ID" value="EDV35835.1"/>
    <property type="molecule type" value="Genomic_DNA"/>
</dbReference>
<dbReference type="GO" id="GO:0005615">
    <property type="term" value="C:extracellular space"/>
    <property type="evidence" value="ECO:0007669"/>
    <property type="project" value="EnsemblMetazoa"/>
</dbReference>
<keyword evidence="11" id="KW-1185">Reference proteome</keyword>
<evidence type="ECO:0000256" key="2">
    <source>
        <dbReference type="ARBA" id="ARBA00008781"/>
    </source>
</evidence>
<organism evidence="10 11">
    <name type="scientific">Drosophila ananassae</name>
    <name type="common">Fruit fly</name>
    <dbReference type="NCBI Taxonomy" id="7217"/>
    <lineage>
        <taxon>Eukaryota</taxon>
        <taxon>Metazoa</taxon>
        <taxon>Ecdysozoa</taxon>
        <taxon>Arthropoda</taxon>
        <taxon>Hexapoda</taxon>
        <taxon>Insecta</taxon>
        <taxon>Pterygota</taxon>
        <taxon>Neoptera</taxon>
        <taxon>Endopterygota</taxon>
        <taxon>Diptera</taxon>
        <taxon>Brachycera</taxon>
        <taxon>Muscomorpha</taxon>
        <taxon>Ephydroidea</taxon>
        <taxon>Drosophilidae</taxon>
        <taxon>Drosophila</taxon>
        <taxon>Sophophora</taxon>
    </lineage>
</organism>
<dbReference type="PhylomeDB" id="B3MHJ9"/>
<keyword evidence="3" id="KW-0964">Secreted</keyword>
<feature type="chain" id="PRO_5002793258" description="CBM39 domain-containing protein" evidence="8">
    <location>
        <begin position="20"/>
        <end position="148"/>
    </location>
</feature>
<dbReference type="Proteomes" id="UP000007801">
    <property type="component" value="Unassembled WGS sequence"/>
</dbReference>
<dbReference type="PROSITE" id="PS51969">
    <property type="entry name" value="CBM39"/>
    <property type="match status" value="1"/>
</dbReference>
<name>B3MHJ9_DROAN</name>
<feature type="domain" description="CBM39" evidence="9">
    <location>
        <begin position="20"/>
        <end position="120"/>
    </location>
</feature>
<evidence type="ECO:0000256" key="5">
    <source>
        <dbReference type="ARBA" id="ARBA00022729"/>
    </source>
</evidence>
<evidence type="ECO:0000313" key="10">
    <source>
        <dbReference type="EMBL" id="EDV35835.1"/>
    </source>
</evidence>
<dbReference type="InterPro" id="IPR043030">
    <property type="entry name" value="BGBP_N_sf"/>
</dbReference>
<dbReference type="Gene3D" id="2.60.40.2140">
    <property type="entry name" value="Beta-1,3-glucan-recognition protein, N-terminal domain"/>
    <property type="match status" value="1"/>
</dbReference>
<proteinExistence type="inferred from homology"/>
<keyword evidence="6" id="KW-0391">Immunity</keyword>
<evidence type="ECO:0000256" key="8">
    <source>
        <dbReference type="SAM" id="SignalP"/>
    </source>
</evidence>
<dbReference type="OrthoDB" id="4781at2759"/>
<comment type="similarity">
    <text evidence="2">Belongs to the insect beta-1,3-glucan binding protein family.</text>
</comment>
<dbReference type="HOGENOM" id="CLU_108186_0_0_1"/>
<reference evidence="10 11" key="1">
    <citation type="journal article" date="2007" name="Nature">
        <title>Evolution of genes and genomes on the Drosophila phylogeny.</title>
        <authorList>
            <consortium name="Drosophila 12 Genomes Consortium"/>
            <person name="Clark A.G."/>
            <person name="Eisen M.B."/>
            <person name="Smith D.R."/>
            <person name="Bergman C.M."/>
            <person name="Oliver B."/>
            <person name="Markow T.A."/>
            <person name="Kaufman T.C."/>
            <person name="Kellis M."/>
            <person name="Gelbart W."/>
            <person name="Iyer V.N."/>
            <person name="Pollard D.A."/>
            <person name="Sackton T.B."/>
            <person name="Larracuente A.M."/>
            <person name="Singh N.D."/>
            <person name="Abad J.P."/>
            <person name="Abt D.N."/>
            <person name="Adryan B."/>
            <person name="Aguade M."/>
            <person name="Akashi H."/>
            <person name="Anderson W.W."/>
            <person name="Aquadro C.F."/>
            <person name="Ardell D.H."/>
            <person name="Arguello R."/>
            <person name="Artieri C.G."/>
            <person name="Barbash D.A."/>
            <person name="Barker D."/>
            <person name="Barsanti P."/>
            <person name="Batterham P."/>
            <person name="Batzoglou S."/>
            <person name="Begun D."/>
            <person name="Bhutkar A."/>
            <person name="Blanco E."/>
            <person name="Bosak S.A."/>
            <person name="Bradley R.K."/>
            <person name="Brand A.D."/>
            <person name="Brent M.R."/>
            <person name="Brooks A.N."/>
            <person name="Brown R.H."/>
            <person name="Butlin R.K."/>
            <person name="Caggese C."/>
            <person name="Calvi B.R."/>
            <person name="Bernardo de Carvalho A."/>
            <person name="Caspi A."/>
            <person name="Castrezana S."/>
            <person name="Celniker S.E."/>
            <person name="Chang J.L."/>
            <person name="Chapple C."/>
            <person name="Chatterji S."/>
            <person name="Chinwalla A."/>
            <person name="Civetta A."/>
            <person name="Clifton S.W."/>
            <person name="Comeron J.M."/>
            <person name="Costello J.C."/>
            <person name="Coyne J.A."/>
            <person name="Daub J."/>
            <person name="David R.G."/>
            <person name="Delcher A.L."/>
            <person name="Delehaunty K."/>
            <person name="Do C.B."/>
            <person name="Ebling H."/>
            <person name="Edwards K."/>
            <person name="Eickbush T."/>
            <person name="Evans J.D."/>
            <person name="Filipski A."/>
            <person name="Findeiss S."/>
            <person name="Freyhult E."/>
            <person name="Fulton L."/>
            <person name="Fulton R."/>
            <person name="Garcia A.C."/>
            <person name="Gardiner A."/>
            <person name="Garfield D.A."/>
            <person name="Garvin B.E."/>
            <person name="Gibson G."/>
            <person name="Gilbert D."/>
            <person name="Gnerre S."/>
            <person name="Godfrey J."/>
            <person name="Good R."/>
            <person name="Gotea V."/>
            <person name="Gravely B."/>
            <person name="Greenberg A.J."/>
            <person name="Griffiths-Jones S."/>
            <person name="Gross S."/>
            <person name="Guigo R."/>
            <person name="Gustafson E.A."/>
            <person name="Haerty W."/>
            <person name="Hahn M.W."/>
            <person name="Halligan D.L."/>
            <person name="Halpern A.L."/>
            <person name="Halter G.M."/>
            <person name="Han M.V."/>
            <person name="Heger A."/>
            <person name="Hillier L."/>
            <person name="Hinrichs A.S."/>
            <person name="Holmes I."/>
            <person name="Hoskins R.A."/>
            <person name="Hubisz M.J."/>
            <person name="Hultmark D."/>
            <person name="Huntley M.A."/>
            <person name="Jaffe D.B."/>
            <person name="Jagadeeshan S."/>
            <person name="Jeck W.R."/>
            <person name="Johnson J."/>
            <person name="Jones C.D."/>
            <person name="Jordan W.C."/>
            <person name="Karpen G.H."/>
            <person name="Kataoka E."/>
            <person name="Keightley P.D."/>
            <person name="Kheradpour P."/>
            <person name="Kirkness E.F."/>
            <person name="Koerich L.B."/>
            <person name="Kristiansen K."/>
            <person name="Kudrna D."/>
            <person name="Kulathinal R.J."/>
            <person name="Kumar S."/>
            <person name="Kwok R."/>
            <person name="Lander E."/>
            <person name="Langley C.H."/>
            <person name="Lapoint R."/>
            <person name="Lazzaro B.P."/>
            <person name="Lee S.J."/>
            <person name="Levesque L."/>
            <person name="Li R."/>
            <person name="Lin C.F."/>
            <person name="Lin M.F."/>
            <person name="Lindblad-Toh K."/>
            <person name="Llopart A."/>
            <person name="Long M."/>
            <person name="Low L."/>
            <person name="Lozovsky E."/>
            <person name="Lu J."/>
            <person name="Luo M."/>
            <person name="Machado C.A."/>
            <person name="Makalowski W."/>
            <person name="Marzo M."/>
            <person name="Matsuda M."/>
            <person name="Matzkin L."/>
            <person name="McAllister B."/>
            <person name="McBride C.S."/>
            <person name="McKernan B."/>
            <person name="McKernan K."/>
            <person name="Mendez-Lago M."/>
            <person name="Minx P."/>
            <person name="Mollenhauer M.U."/>
            <person name="Montooth K."/>
            <person name="Mount S.M."/>
            <person name="Mu X."/>
            <person name="Myers E."/>
            <person name="Negre B."/>
            <person name="Newfeld S."/>
            <person name="Nielsen R."/>
            <person name="Noor M.A."/>
            <person name="O'Grady P."/>
            <person name="Pachter L."/>
            <person name="Papaceit M."/>
            <person name="Parisi M.J."/>
            <person name="Parisi M."/>
            <person name="Parts L."/>
            <person name="Pedersen J.S."/>
            <person name="Pesole G."/>
            <person name="Phillippy A.M."/>
            <person name="Ponting C.P."/>
            <person name="Pop M."/>
            <person name="Porcelli D."/>
            <person name="Powell J.R."/>
            <person name="Prohaska S."/>
            <person name="Pruitt K."/>
            <person name="Puig M."/>
            <person name="Quesneville H."/>
            <person name="Ram K.R."/>
            <person name="Rand D."/>
            <person name="Rasmussen M.D."/>
            <person name="Reed L.K."/>
            <person name="Reenan R."/>
            <person name="Reily A."/>
            <person name="Remington K.A."/>
            <person name="Rieger T.T."/>
            <person name="Ritchie M.G."/>
            <person name="Robin C."/>
            <person name="Rogers Y.H."/>
            <person name="Rohde C."/>
            <person name="Rozas J."/>
            <person name="Rubenfield M.J."/>
            <person name="Ruiz A."/>
            <person name="Russo S."/>
            <person name="Salzberg S.L."/>
            <person name="Sanchez-Gracia A."/>
            <person name="Saranga D.J."/>
            <person name="Sato H."/>
            <person name="Schaeffer S.W."/>
            <person name="Schatz M.C."/>
            <person name="Schlenke T."/>
            <person name="Schwartz R."/>
            <person name="Segarra C."/>
            <person name="Singh R.S."/>
            <person name="Sirot L."/>
            <person name="Sirota M."/>
            <person name="Sisneros N.B."/>
            <person name="Smith C.D."/>
            <person name="Smith T.F."/>
            <person name="Spieth J."/>
            <person name="Stage D.E."/>
            <person name="Stark A."/>
            <person name="Stephan W."/>
            <person name="Strausberg R.L."/>
            <person name="Strempel S."/>
            <person name="Sturgill D."/>
            <person name="Sutton G."/>
            <person name="Sutton G.G."/>
            <person name="Tao W."/>
            <person name="Teichmann S."/>
            <person name="Tobari Y.N."/>
            <person name="Tomimura Y."/>
            <person name="Tsolas J.M."/>
            <person name="Valente V.L."/>
            <person name="Venter E."/>
            <person name="Venter J.C."/>
            <person name="Vicario S."/>
            <person name="Vieira F.G."/>
            <person name="Vilella A.J."/>
            <person name="Villasante A."/>
            <person name="Walenz B."/>
            <person name="Wang J."/>
            <person name="Wasserman M."/>
            <person name="Watts T."/>
            <person name="Wilson D."/>
            <person name="Wilson R.K."/>
            <person name="Wing R.A."/>
            <person name="Wolfner M.F."/>
            <person name="Wong A."/>
            <person name="Wong G.K."/>
            <person name="Wu C.I."/>
            <person name="Wu G."/>
            <person name="Yamamoto D."/>
            <person name="Yang H.P."/>
            <person name="Yang S.P."/>
            <person name="Yorke J.A."/>
            <person name="Yoshida K."/>
            <person name="Zdobnov E."/>
            <person name="Zhang P."/>
            <person name="Zhang Y."/>
            <person name="Zimin A.V."/>
            <person name="Baldwin J."/>
            <person name="Abdouelleil A."/>
            <person name="Abdulkadir J."/>
            <person name="Abebe A."/>
            <person name="Abera B."/>
            <person name="Abreu J."/>
            <person name="Acer S.C."/>
            <person name="Aftuck L."/>
            <person name="Alexander A."/>
            <person name="An P."/>
            <person name="Anderson E."/>
            <person name="Anderson S."/>
            <person name="Arachi H."/>
            <person name="Azer M."/>
            <person name="Bachantsang P."/>
            <person name="Barry A."/>
            <person name="Bayul T."/>
            <person name="Berlin A."/>
            <person name="Bessette D."/>
            <person name="Bloom T."/>
            <person name="Blye J."/>
            <person name="Boguslavskiy L."/>
            <person name="Bonnet C."/>
            <person name="Boukhgalter B."/>
            <person name="Bourzgui I."/>
            <person name="Brown A."/>
            <person name="Cahill P."/>
            <person name="Channer S."/>
            <person name="Cheshatsang Y."/>
            <person name="Chuda L."/>
            <person name="Citroen M."/>
            <person name="Collymore A."/>
            <person name="Cooke P."/>
            <person name="Costello M."/>
            <person name="D'Aco K."/>
            <person name="Daza R."/>
            <person name="De Haan G."/>
            <person name="DeGray S."/>
            <person name="DeMaso C."/>
            <person name="Dhargay N."/>
            <person name="Dooley K."/>
            <person name="Dooley E."/>
            <person name="Doricent M."/>
            <person name="Dorje P."/>
            <person name="Dorjee K."/>
            <person name="Dupes A."/>
            <person name="Elong R."/>
            <person name="Falk J."/>
            <person name="Farina A."/>
            <person name="Faro S."/>
            <person name="Ferguson D."/>
            <person name="Fisher S."/>
            <person name="Foley C.D."/>
            <person name="Franke A."/>
            <person name="Friedrich D."/>
            <person name="Gadbois L."/>
            <person name="Gearin G."/>
            <person name="Gearin C.R."/>
            <person name="Giannoukos G."/>
            <person name="Goode T."/>
            <person name="Graham J."/>
            <person name="Grandbois E."/>
            <person name="Grewal S."/>
            <person name="Gyaltsen K."/>
            <person name="Hafez N."/>
            <person name="Hagos B."/>
            <person name="Hall J."/>
            <person name="Henson C."/>
            <person name="Hollinger A."/>
            <person name="Honan T."/>
            <person name="Huard M.D."/>
            <person name="Hughes L."/>
            <person name="Hurhula B."/>
            <person name="Husby M.E."/>
            <person name="Kamat A."/>
            <person name="Kanga B."/>
            <person name="Kashin S."/>
            <person name="Khazanovich D."/>
            <person name="Kisner P."/>
            <person name="Lance K."/>
            <person name="Lara M."/>
            <person name="Lee W."/>
            <person name="Lennon N."/>
            <person name="Letendre F."/>
            <person name="LeVine R."/>
            <person name="Lipovsky A."/>
            <person name="Liu X."/>
            <person name="Liu J."/>
            <person name="Liu S."/>
            <person name="Lokyitsang T."/>
            <person name="Lokyitsang Y."/>
            <person name="Lubonja R."/>
            <person name="Lui A."/>
            <person name="MacDonald P."/>
            <person name="Magnisalis V."/>
            <person name="Maru K."/>
            <person name="Matthews C."/>
            <person name="McCusker W."/>
            <person name="McDonough S."/>
            <person name="Mehta T."/>
            <person name="Meldrim J."/>
            <person name="Meneus L."/>
            <person name="Mihai O."/>
            <person name="Mihalev A."/>
            <person name="Mihova T."/>
            <person name="Mittelman R."/>
            <person name="Mlenga V."/>
            <person name="Montmayeur A."/>
            <person name="Mulrain L."/>
            <person name="Navidi A."/>
            <person name="Naylor J."/>
            <person name="Negash T."/>
            <person name="Nguyen T."/>
            <person name="Nguyen N."/>
            <person name="Nicol R."/>
            <person name="Norbu C."/>
            <person name="Norbu N."/>
            <person name="Novod N."/>
            <person name="O'Neill B."/>
            <person name="Osman S."/>
            <person name="Markiewicz E."/>
            <person name="Oyono O.L."/>
            <person name="Patti C."/>
            <person name="Phunkhang P."/>
            <person name="Pierre F."/>
            <person name="Priest M."/>
            <person name="Raghuraman S."/>
            <person name="Rege F."/>
            <person name="Reyes R."/>
            <person name="Rise C."/>
            <person name="Rogov P."/>
            <person name="Ross K."/>
            <person name="Ryan E."/>
            <person name="Settipalli S."/>
            <person name="Shea T."/>
            <person name="Sherpa N."/>
            <person name="Shi L."/>
            <person name="Shih D."/>
            <person name="Sparrow T."/>
            <person name="Spaulding J."/>
            <person name="Stalker J."/>
            <person name="Stange-Thomann N."/>
            <person name="Stavropoulos S."/>
            <person name="Stone C."/>
            <person name="Strader C."/>
            <person name="Tesfaye S."/>
            <person name="Thomson T."/>
            <person name="Thoulutsang Y."/>
            <person name="Thoulutsang D."/>
            <person name="Topham K."/>
            <person name="Topping I."/>
            <person name="Tsamla T."/>
            <person name="Vassiliev H."/>
            <person name="Vo A."/>
            <person name="Wangchuk T."/>
            <person name="Wangdi T."/>
            <person name="Weiand M."/>
            <person name="Wilkinson J."/>
            <person name="Wilson A."/>
            <person name="Yadav S."/>
            <person name="Young G."/>
            <person name="Yu Q."/>
            <person name="Zembek L."/>
            <person name="Zhong D."/>
            <person name="Zimmer A."/>
            <person name="Zwirko Z."/>
            <person name="Jaffe D.B."/>
            <person name="Alvarez P."/>
            <person name="Brockman W."/>
            <person name="Butler J."/>
            <person name="Chin C."/>
            <person name="Gnerre S."/>
            <person name="Grabherr M."/>
            <person name="Kleber M."/>
            <person name="Mauceli E."/>
            <person name="MacCallum I."/>
        </authorList>
    </citation>
    <scope>NUCLEOTIDE SEQUENCE [LARGE SCALE GENOMIC DNA]</scope>
    <source>
        <strain evidence="11">Tucson 14024-0371.13</strain>
    </source>
</reference>
<sequence length="148" mass="16609">MSSLVYLLLVATSLVGIMAYQVPEATVKVNSPQGFEVSIPAEPGVTLFAFHGKVNEEMDDLSDQTWAADIVSPRNGRFTYRNRNHRLQPGDILYYWTTARYNGIDHHNYNRRYVVGRGDSQKIDVHGSQGGSHPIVANGHNTFNIYVQ</sequence>
<dbReference type="GO" id="GO:0001874">
    <property type="term" value="F:(1-&gt;3)-beta-D-glucan immune receptor activity"/>
    <property type="evidence" value="ECO:0007669"/>
    <property type="project" value="EnsemblMetazoa"/>
</dbReference>
<dbReference type="Pfam" id="PF15886">
    <property type="entry name" value="CBM39"/>
    <property type="match status" value="1"/>
</dbReference>
<evidence type="ECO:0000256" key="6">
    <source>
        <dbReference type="ARBA" id="ARBA00022859"/>
    </source>
</evidence>
<dbReference type="GO" id="GO:0160032">
    <property type="term" value="P:Toll receptor ligand protein activation cascade"/>
    <property type="evidence" value="ECO:0007669"/>
    <property type="project" value="EnsemblMetazoa"/>
</dbReference>
<evidence type="ECO:0000256" key="7">
    <source>
        <dbReference type="ARBA" id="ARBA00023180"/>
    </source>
</evidence>
<evidence type="ECO:0000256" key="3">
    <source>
        <dbReference type="ARBA" id="ARBA00022525"/>
    </source>
</evidence>
<dbReference type="InterPro" id="IPR031756">
    <property type="entry name" value="BGBP_N"/>
</dbReference>
<dbReference type="GO" id="GO:0061760">
    <property type="term" value="P:antifungal innate immune response"/>
    <property type="evidence" value="ECO:0007669"/>
    <property type="project" value="EnsemblMetazoa"/>
</dbReference>
<keyword evidence="7" id="KW-0325">Glycoprotein</keyword>
<dbReference type="GO" id="GO:0030246">
    <property type="term" value="F:carbohydrate binding"/>
    <property type="evidence" value="ECO:0007669"/>
    <property type="project" value="InterPro"/>
</dbReference>
<dbReference type="GO" id="GO:0140459">
    <property type="term" value="P:response to Gram-positive bacterium"/>
    <property type="evidence" value="ECO:0007669"/>
    <property type="project" value="EnsemblMetazoa"/>
</dbReference>
<evidence type="ECO:0000256" key="4">
    <source>
        <dbReference type="ARBA" id="ARBA00022588"/>
    </source>
</evidence>
<keyword evidence="4" id="KW-0399">Innate immunity</keyword>
<feature type="signal peptide" evidence="8">
    <location>
        <begin position="1"/>
        <end position="19"/>
    </location>
</feature>
<evidence type="ECO:0000313" key="11">
    <source>
        <dbReference type="Proteomes" id="UP000007801"/>
    </source>
</evidence>
<dbReference type="GO" id="GO:0042834">
    <property type="term" value="F:peptidoglycan binding"/>
    <property type="evidence" value="ECO:0007669"/>
    <property type="project" value="EnsemblMetazoa"/>
</dbReference>
<protein>
    <recommendedName>
        <fullName evidence="9">CBM39 domain-containing protein</fullName>
    </recommendedName>
</protein>
<dbReference type="AlphaFoldDB" id="B3MHJ9"/>
<gene>
    <name evidence="10" type="primary">Dana\GF12269</name>
    <name evidence="10" type="synonym">dana_GLEANR_12275</name>
    <name evidence="10" type="ORF">GF12269</name>
</gene>
<dbReference type="GeneID" id="6495120"/>
<accession>B3MHJ9</accession>
<dbReference type="KEGG" id="dan:6495120"/>
<evidence type="ECO:0000256" key="1">
    <source>
        <dbReference type="ARBA" id="ARBA00004613"/>
    </source>
</evidence>
<dbReference type="InParanoid" id="B3MHJ9"/>